<dbReference type="EMBL" id="JAOZYB010000133">
    <property type="protein sequence ID" value="MEB3962229.1"/>
    <property type="molecule type" value="Genomic_DNA"/>
</dbReference>
<evidence type="ECO:0000313" key="3">
    <source>
        <dbReference type="Proteomes" id="UP001352223"/>
    </source>
</evidence>
<feature type="non-terminal residue" evidence="2">
    <location>
        <position position="1"/>
    </location>
</feature>
<keyword evidence="2" id="KW-0489">Methyltransferase</keyword>
<dbReference type="GO" id="GO:0032259">
    <property type="term" value="P:methylation"/>
    <property type="evidence" value="ECO:0007669"/>
    <property type="project" value="UniProtKB-KW"/>
</dbReference>
<organism evidence="2 3">
    <name type="scientific">Streptomyces kunmingensis</name>
    <dbReference type="NCBI Taxonomy" id="68225"/>
    <lineage>
        <taxon>Bacteria</taxon>
        <taxon>Bacillati</taxon>
        <taxon>Actinomycetota</taxon>
        <taxon>Actinomycetes</taxon>
        <taxon>Kitasatosporales</taxon>
        <taxon>Streptomycetaceae</taxon>
        <taxon>Streptomyces</taxon>
    </lineage>
</organism>
<dbReference type="InterPro" id="IPR041698">
    <property type="entry name" value="Methyltransf_25"/>
</dbReference>
<evidence type="ECO:0000313" key="2">
    <source>
        <dbReference type="EMBL" id="MEB3962229.1"/>
    </source>
</evidence>
<protein>
    <submittedName>
        <fullName evidence="2">Class I SAM-dependent methyltransferase</fullName>
    </submittedName>
</protein>
<dbReference type="RefSeq" id="WP_324769698.1">
    <property type="nucleotide sequence ID" value="NZ_JAOZYB010000133.1"/>
</dbReference>
<gene>
    <name evidence="2" type="ORF">OKJ48_18515</name>
</gene>
<dbReference type="Pfam" id="PF13649">
    <property type="entry name" value="Methyltransf_25"/>
    <property type="match status" value="1"/>
</dbReference>
<feature type="domain" description="Methyltransferase" evidence="1">
    <location>
        <begin position="4"/>
        <end position="68"/>
    </location>
</feature>
<keyword evidence="2" id="KW-0808">Transferase</keyword>
<dbReference type="SUPFAM" id="SSF53335">
    <property type="entry name" value="S-adenosyl-L-methionine-dependent methyltransferases"/>
    <property type="match status" value="1"/>
</dbReference>
<dbReference type="Gene3D" id="3.40.50.150">
    <property type="entry name" value="Vaccinia Virus protein VP39"/>
    <property type="match status" value="1"/>
</dbReference>
<dbReference type="GO" id="GO:0008168">
    <property type="term" value="F:methyltransferase activity"/>
    <property type="evidence" value="ECO:0007669"/>
    <property type="project" value="UniProtKB-KW"/>
</dbReference>
<reference evidence="2 3" key="1">
    <citation type="submission" date="2022-10" db="EMBL/GenBank/DDBJ databases">
        <authorList>
            <person name="Xie J."/>
            <person name="Shen N."/>
        </authorList>
    </citation>
    <scope>NUCLEOTIDE SEQUENCE [LARGE SCALE GENOMIC DNA]</scope>
    <source>
        <strain evidence="2 3">DSM 41681</strain>
    </source>
</reference>
<evidence type="ECO:0000259" key="1">
    <source>
        <dbReference type="Pfam" id="PF13649"/>
    </source>
</evidence>
<comment type="caution">
    <text evidence="2">The sequence shown here is derived from an EMBL/GenBank/DDBJ whole genome shotgun (WGS) entry which is preliminary data.</text>
</comment>
<sequence>RAAARAGTEAAARGAVLPAAAADLRALPFGSATFDAAICADDSLAHLLTPGDLSAALTGLRRVLRDDGLLLLTVRDYEEARRTRPTAPPPQLSTDADGRETITIQLWHWHDDGERYDLRHIQLTGQGDERRVRERRTTYWALTQRQLTSFALDAGFTEVTWHAPDSTGFYQPVLTARRGSGQPADPAATARAQR</sequence>
<name>A0ABU6CBZ7_9ACTN</name>
<dbReference type="InterPro" id="IPR029063">
    <property type="entry name" value="SAM-dependent_MTases_sf"/>
</dbReference>
<proteinExistence type="predicted"/>
<accession>A0ABU6CBZ7</accession>
<keyword evidence="3" id="KW-1185">Reference proteome</keyword>
<dbReference type="Proteomes" id="UP001352223">
    <property type="component" value="Unassembled WGS sequence"/>
</dbReference>